<keyword evidence="3" id="KW-1185">Reference proteome</keyword>
<feature type="transmembrane region" description="Helical" evidence="1">
    <location>
        <begin position="6"/>
        <end position="30"/>
    </location>
</feature>
<dbReference type="AlphaFoldDB" id="A0A0D2F0R6"/>
<reference evidence="2 3" key="1">
    <citation type="submission" date="2015-01" db="EMBL/GenBank/DDBJ databases">
        <title>The Genome Sequence of Exophiala xenobiotica CBS118157.</title>
        <authorList>
            <consortium name="The Broad Institute Genomics Platform"/>
            <person name="Cuomo C."/>
            <person name="de Hoog S."/>
            <person name="Gorbushina A."/>
            <person name="Stielow B."/>
            <person name="Teixiera M."/>
            <person name="Abouelleil A."/>
            <person name="Chapman S.B."/>
            <person name="Priest M."/>
            <person name="Young S.K."/>
            <person name="Wortman J."/>
            <person name="Nusbaum C."/>
            <person name="Birren B."/>
        </authorList>
    </citation>
    <scope>NUCLEOTIDE SEQUENCE [LARGE SCALE GENOMIC DNA]</scope>
    <source>
        <strain evidence="2 3">CBS 118157</strain>
    </source>
</reference>
<keyword evidence="1" id="KW-0472">Membrane</keyword>
<dbReference type="Proteomes" id="UP000054342">
    <property type="component" value="Unassembled WGS sequence"/>
</dbReference>
<dbReference type="HOGENOM" id="CLU_199202_0_0_1"/>
<keyword evidence="1" id="KW-0812">Transmembrane</keyword>
<keyword evidence="1" id="KW-1133">Transmembrane helix</keyword>
<name>A0A0D2F0R6_9EURO</name>
<dbReference type="RefSeq" id="XP_013314133.1">
    <property type="nucleotide sequence ID" value="XM_013458679.1"/>
</dbReference>
<sequence>MVSQEGIILICIVSAAVTVVLGYSVHRLFFRFSGEENKLRKPSEEQLQYMREVRDRNRMLAYMDARGTGDQDASKGKQQY</sequence>
<evidence type="ECO:0000313" key="3">
    <source>
        <dbReference type="Proteomes" id="UP000054342"/>
    </source>
</evidence>
<evidence type="ECO:0000313" key="2">
    <source>
        <dbReference type="EMBL" id="KIW53549.1"/>
    </source>
</evidence>
<proteinExistence type="predicted"/>
<evidence type="ECO:0000256" key="1">
    <source>
        <dbReference type="SAM" id="Phobius"/>
    </source>
</evidence>
<accession>A0A0D2F0R6</accession>
<dbReference type="GeneID" id="25331017"/>
<dbReference type="EMBL" id="KN847321">
    <property type="protein sequence ID" value="KIW53549.1"/>
    <property type="molecule type" value="Genomic_DNA"/>
</dbReference>
<dbReference type="OrthoDB" id="4159814at2759"/>
<organism evidence="2 3">
    <name type="scientific">Exophiala xenobiotica</name>
    <dbReference type="NCBI Taxonomy" id="348802"/>
    <lineage>
        <taxon>Eukaryota</taxon>
        <taxon>Fungi</taxon>
        <taxon>Dikarya</taxon>
        <taxon>Ascomycota</taxon>
        <taxon>Pezizomycotina</taxon>
        <taxon>Eurotiomycetes</taxon>
        <taxon>Chaetothyriomycetidae</taxon>
        <taxon>Chaetothyriales</taxon>
        <taxon>Herpotrichiellaceae</taxon>
        <taxon>Exophiala</taxon>
    </lineage>
</organism>
<protein>
    <submittedName>
        <fullName evidence="2">Uncharacterized protein</fullName>
    </submittedName>
</protein>
<gene>
    <name evidence="2" type="ORF">PV05_09109</name>
</gene>